<dbReference type="InterPro" id="IPR037185">
    <property type="entry name" value="EmrE-like"/>
</dbReference>
<evidence type="ECO:0000256" key="2">
    <source>
        <dbReference type="ARBA" id="ARBA00022448"/>
    </source>
</evidence>
<dbReference type="InterPro" id="IPR000390">
    <property type="entry name" value="Small_drug/metabolite_transptr"/>
</dbReference>
<feature type="transmembrane region" description="Helical" evidence="9">
    <location>
        <begin position="63"/>
        <end position="83"/>
    </location>
</feature>
<feature type="transmembrane region" description="Helical" evidence="9">
    <location>
        <begin position="89"/>
        <end position="108"/>
    </location>
</feature>
<dbReference type="EMBL" id="CP093379">
    <property type="protein sequence ID" value="UNM95578.1"/>
    <property type="molecule type" value="Genomic_DNA"/>
</dbReference>
<evidence type="ECO:0000256" key="9">
    <source>
        <dbReference type="SAM" id="Phobius"/>
    </source>
</evidence>
<reference evidence="10 11" key="1">
    <citation type="submission" date="2022-03" db="EMBL/GenBank/DDBJ databases">
        <title>Ignatzschineria rhizosphaerae HR5S32.</title>
        <authorList>
            <person name="Sun J.Q."/>
            <person name="Feng J.Y."/>
        </authorList>
    </citation>
    <scope>NUCLEOTIDE SEQUENCE [LARGE SCALE GENOMIC DNA]</scope>
    <source>
        <strain evidence="10 11">HR5S32</strain>
    </source>
</reference>
<comment type="subcellular location">
    <subcellularLocation>
        <location evidence="1 8">Cell membrane</location>
        <topology evidence="1 8">Multi-pass membrane protein</topology>
    </subcellularLocation>
</comment>
<keyword evidence="4 8" id="KW-0812">Transmembrane</keyword>
<accession>A0ABY3WY94</accession>
<dbReference type="Proteomes" id="UP000829542">
    <property type="component" value="Chromosome"/>
</dbReference>
<evidence type="ECO:0000256" key="3">
    <source>
        <dbReference type="ARBA" id="ARBA00022475"/>
    </source>
</evidence>
<evidence type="ECO:0000256" key="7">
    <source>
        <dbReference type="ARBA" id="ARBA00038032"/>
    </source>
</evidence>
<sequence>MNPLIFGYSMLSLAIILEVFATSFLVKSEQFTKVVPSILVAILYAASFYCLSHTLKVVPVGIAYGIWSGVGILLVTLVGYFWFKQAIDIPAAIGLAFIALGVVIINVFSKAI</sequence>
<keyword evidence="3" id="KW-1003">Cell membrane</keyword>
<organism evidence="10 11">
    <name type="scientific">Ignatzschineria rhizosphaerae</name>
    <dbReference type="NCBI Taxonomy" id="2923279"/>
    <lineage>
        <taxon>Bacteria</taxon>
        <taxon>Pseudomonadati</taxon>
        <taxon>Pseudomonadota</taxon>
        <taxon>Gammaproteobacteria</taxon>
        <taxon>Cardiobacteriales</taxon>
        <taxon>Ignatzschineriaceae</taxon>
        <taxon>Ignatzschineria</taxon>
    </lineage>
</organism>
<dbReference type="PANTHER" id="PTHR30561:SF1">
    <property type="entry name" value="MULTIDRUG TRANSPORTER EMRE"/>
    <property type="match status" value="1"/>
</dbReference>
<feature type="transmembrane region" description="Helical" evidence="9">
    <location>
        <begin position="31"/>
        <end position="51"/>
    </location>
</feature>
<evidence type="ECO:0000256" key="8">
    <source>
        <dbReference type="RuleBase" id="RU003942"/>
    </source>
</evidence>
<comment type="similarity">
    <text evidence="7 8">Belongs to the drug/metabolite transporter (DMT) superfamily. Small multidrug resistance (SMR) (TC 2.A.7.1) family.</text>
</comment>
<evidence type="ECO:0000256" key="1">
    <source>
        <dbReference type="ARBA" id="ARBA00004651"/>
    </source>
</evidence>
<keyword evidence="6 9" id="KW-0472">Membrane</keyword>
<evidence type="ECO:0000256" key="5">
    <source>
        <dbReference type="ARBA" id="ARBA00022989"/>
    </source>
</evidence>
<evidence type="ECO:0000313" key="10">
    <source>
        <dbReference type="EMBL" id="UNM95578.1"/>
    </source>
</evidence>
<keyword evidence="2" id="KW-0813">Transport</keyword>
<dbReference type="RefSeq" id="WP_242147966.1">
    <property type="nucleotide sequence ID" value="NZ_CP093379.1"/>
</dbReference>
<dbReference type="Gene3D" id="1.10.3730.20">
    <property type="match status" value="1"/>
</dbReference>
<dbReference type="InterPro" id="IPR045324">
    <property type="entry name" value="Small_multidrug_res"/>
</dbReference>
<proteinExistence type="inferred from homology"/>
<name>A0ABY3WY94_9GAMM</name>
<evidence type="ECO:0000313" key="11">
    <source>
        <dbReference type="Proteomes" id="UP000829542"/>
    </source>
</evidence>
<dbReference type="PANTHER" id="PTHR30561">
    <property type="entry name" value="SMR FAMILY PROTON-DEPENDENT DRUG EFFLUX TRANSPORTER SUGE"/>
    <property type="match status" value="1"/>
</dbReference>
<evidence type="ECO:0000256" key="6">
    <source>
        <dbReference type="ARBA" id="ARBA00023136"/>
    </source>
</evidence>
<evidence type="ECO:0000256" key="4">
    <source>
        <dbReference type="ARBA" id="ARBA00022692"/>
    </source>
</evidence>
<keyword evidence="11" id="KW-1185">Reference proteome</keyword>
<protein>
    <submittedName>
        <fullName evidence="10">SMR family transporter</fullName>
    </submittedName>
</protein>
<dbReference type="Pfam" id="PF00893">
    <property type="entry name" value="Multi_Drug_Res"/>
    <property type="match status" value="1"/>
</dbReference>
<dbReference type="SUPFAM" id="SSF103481">
    <property type="entry name" value="Multidrug resistance efflux transporter EmrE"/>
    <property type="match status" value="1"/>
</dbReference>
<gene>
    <name evidence="10" type="ORF">MMG00_10150</name>
</gene>
<keyword evidence="5 9" id="KW-1133">Transmembrane helix</keyword>